<dbReference type="InterPro" id="IPR038770">
    <property type="entry name" value="Na+/solute_symporter_sf"/>
</dbReference>
<dbReference type="Gene3D" id="1.20.1530.20">
    <property type="match status" value="1"/>
</dbReference>
<feature type="compositionally biased region" description="Basic and acidic residues" evidence="10">
    <location>
        <begin position="487"/>
        <end position="500"/>
    </location>
</feature>
<dbReference type="PROSITE" id="PS51202">
    <property type="entry name" value="RCK_C"/>
    <property type="match status" value="1"/>
</dbReference>
<dbReference type="GO" id="GO:0015297">
    <property type="term" value="F:antiporter activity"/>
    <property type="evidence" value="ECO:0007669"/>
    <property type="project" value="UniProtKB-KW"/>
</dbReference>
<evidence type="ECO:0000313" key="14">
    <source>
        <dbReference type="Proteomes" id="UP000823616"/>
    </source>
</evidence>
<evidence type="ECO:0000256" key="11">
    <source>
        <dbReference type="SAM" id="Phobius"/>
    </source>
</evidence>
<keyword evidence="2" id="KW-0813">Transport</keyword>
<evidence type="ECO:0000256" key="9">
    <source>
        <dbReference type="ARBA" id="ARBA00023136"/>
    </source>
</evidence>
<evidence type="ECO:0000256" key="2">
    <source>
        <dbReference type="ARBA" id="ARBA00022448"/>
    </source>
</evidence>
<keyword evidence="8" id="KW-0406">Ion transport</keyword>
<feature type="transmembrane region" description="Helical" evidence="11">
    <location>
        <begin position="333"/>
        <end position="351"/>
    </location>
</feature>
<evidence type="ECO:0000256" key="6">
    <source>
        <dbReference type="ARBA" id="ARBA00022692"/>
    </source>
</evidence>
<reference evidence="13" key="1">
    <citation type="submission" date="2020-10" db="EMBL/GenBank/DDBJ databases">
        <authorList>
            <person name="Gilroy R."/>
        </authorList>
    </citation>
    <scope>NUCLEOTIDE SEQUENCE</scope>
    <source>
        <strain evidence="13">B3-4054</strain>
    </source>
</reference>
<keyword evidence="6 11" id="KW-0812">Transmembrane</keyword>
<feature type="transmembrane region" description="Helical" evidence="11">
    <location>
        <begin position="6"/>
        <end position="23"/>
    </location>
</feature>
<evidence type="ECO:0000256" key="1">
    <source>
        <dbReference type="ARBA" id="ARBA00004651"/>
    </source>
</evidence>
<dbReference type="InterPro" id="IPR006037">
    <property type="entry name" value="RCK_C"/>
</dbReference>
<dbReference type="InterPro" id="IPR036721">
    <property type="entry name" value="RCK_C_sf"/>
</dbReference>
<dbReference type="GO" id="GO:1902600">
    <property type="term" value="P:proton transmembrane transport"/>
    <property type="evidence" value="ECO:0007669"/>
    <property type="project" value="InterPro"/>
</dbReference>
<feature type="transmembrane region" description="Helical" evidence="11">
    <location>
        <begin position="30"/>
        <end position="51"/>
    </location>
</feature>
<name>A0A9D9HEA8_9SPIR</name>
<evidence type="ECO:0000256" key="8">
    <source>
        <dbReference type="ARBA" id="ARBA00023065"/>
    </source>
</evidence>
<evidence type="ECO:0000313" key="13">
    <source>
        <dbReference type="EMBL" id="MBO8451035.1"/>
    </source>
</evidence>
<dbReference type="NCBIfam" id="NF003716">
    <property type="entry name" value="PRK05326.1-3"/>
    <property type="match status" value="1"/>
</dbReference>
<protein>
    <submittedName>
        <fullName evidence="13">Potassium/proton antiporter</fullName>
    </submittedName>
</protein>
<feature type="transmembrane region" description="Helical" evidence="11">
    <location>
        <begin position="224"/>
        <end position="255"/>
    </location>
</feature>
<evidence type="ECO:0000256" key="10">
    <source>
        <dbReference type="SAM" id="MobiDB-lite"/>
    </source>
</evidence>
<keyword evidence="3" id="KW-0050">Antiport</keyword>
<proteinExistence type="predicted"/>
<evidence type="ECO:0000256" key="7">
    <source>
        <dbReference type="ARBA" id="ARBA00022989"/>
    </source>
</evidence>
<feature type="domain" description="RCK C-terminal" evidence="12">
    <location>
        <begin position="403"/>
        <end position="484"/>
    </location>
</feature>
<dbReference type="Gene3D" id="3.30.70.1450">
    <property type="entry name" value="Regulator of K+ conductance, C-terminal domain"/>
    <property type="match status" value="1"/>
</dbReference>
<dbReference type="PANTHER" id="PTHR32507:SF7">
    <property type="entry name" value="K(+)_H(+) ANTIPORTER NHAP2"/>
    <property type="match status" value="1"/>
</dbReference>
<organism evidence="13 14">
    <name type="scientific">Candidatus Avitreponema avistercoris</name>
    <dbReference type="NCBI Taxonomy" id="2840705"/>
    <lineage>
        <taxon>Bacteria</taxon>
        <taxon>Pseudomonadati</taxon>
        <taxon>Spirochaetota</taxon>
        <taxon>Spirochaetia</taxon>
        <taxon>Spirochaetales</taxon>
        <taxon>Candidatus Avitreponema</taxon>
    </lineage>
</organism>
<dbReference type="GO" id="GO:0008324">
    <property type="term" value="F:monoatomic cation transmembrane transporter activity"/>
    <property type="evidence" value="ECO:0007669"/>
    <property type="project" value="InterPro"/>
</dbReference>
<dbReference type="Pfam" id="PF00999">
    <property type="entry name" value="Na_H_Exchanger"/>
    <property type="match status" value="1"/>
</dbReference>
<feature type="region of interest" description="Disordered" evidence="10">
    <location>
        <begin position="476"/>
        <end position="523"/>
    </location>
</feature>
<dbReference type="InterPro" id="IPR006153">
    <property type="entry name" value="Cation/H_exchanger_TM"/>
</dbReference>
<keyword evidence="5" id="KW-0630">Potassium</keyword>
<keyword evidence="4" id="KW-1003">Cell membrane</keyword>
<evidence type="ECO:0000259" key="12">
    <source>
        <dbReference type="PROSITE" id="PS51202"/>
    </source>
</evidence>
<evidence type="ECO:0000256" key="4">
    <source>
        <dbReference type="ARBA" id="ARBA00022475"/>
    </source>
</evidence>
<feature type="transmembrane region" description="Helical" evidence="11">
    <location>
        <begin position="267"/>
        <end position="291"/>
    </location>
</feature>
<dbReference type="GO" id="GO:0005886">
    <property type="term" value="C:plasma membrane"/>
    <property type="evidence" value="ECO:0007669"/>
    <property type="project" value="UniProtKB-SubCell"/>
</dbReference>
<comment type="caution">
    <text evidence="13">The sequence shown here is derived from an EMBL/GenBank/DDBJ whole genome shotgun (WGS) entry which is preliminary data.</text>
</comment>
<dbReference type="GO" id="GO:0006813">
    <property type="term" value="P:potassium ion transport"/>
    <property type="evidence" value="ECO:0007669"/>
    <property type="project" value="UniProtKB-KW"/>
</dbReference>
<evidence type="ECO:0000256" key="5">
    <source>
        <dbReference type="ARBA" id="ARBA00022538"/>
    </source>
</evidence>
<feature type="transmembrane region" description="Helical" evidence="11">
    <location>
        <begin position="88"/>
        <end position="109"/>
    </location>
</feature>
<feature type="transmembrane region" description="Helical" evidence="11">
    <location>
        <begin position="363"/>
        <end position="386"/>
    </location>
</feature>
<reference evidence="13" key="2">
    <citation type="journal article" date="2021" name="PeerJ">
        <title>Extensive microbial diversity within the chicken gut microbiome revealed by metagenomics and culture.</title>
        <authorList>
            <person name="Gilroy R."/>
            <person name="Ravi A."/>
            <person name="Getino M."/>
            <person name="Pursley I."/>
            <person name="Horton D.L."/>
            <person name="Alikhan N.F."/>
            <person name="Baker D."/>
            <person name="Gharbi K."/>
            <person name="Hall N."/>
            <person name="Watson M."/>
            <person name="Adriaenssens E.M."/>
            <person name="Foster-Nyarko E."/>
            <person name="Jarju S."/>
            <person name="Secka A."/>
            <person name="Antonio M."/>
            <person name="Oren A."/>
            <person name="Chaudhuri R.R."/>
            <person name="La Ragione R."/>
            <person name="Hildebrand F."/>
            <person name="Pallen M.J."/>
        </authorList>
    </citation>
    <scope>NUCLEOTIDE SEQUENCE</scope>
    <source>
        <strain evidence="13">B3-4054</strain>
    </source>
</reference>
<feature type="transmembrane region" description="Helical" evidence="11">
    <location>
        <begin position="115"/>
        <end position="137"/>
    </location>
</feature>
<gene>
    <name evidence="13" type="ORF">IAA96_08030</name>
</gene>
<dbReference type="EMBL" id="JADIMS010000152">
    <property type="protein sequence ID" value="MBO8451035.1"/>
    <property type="molecule type" value="Genomic_DNA"/>
</dbReference>
<keyword evidence="7 11" id="KW-1133">Transmembrane helix</keyword>
<dbReference type="NCBIfam" id="NF003715">
    <property type="entry name" value="PRK05326.1-2"/>
    <property type="match status" value="1"/>
</dbReference>
<sequence>MSPHLILIFGLLVVAGTFLSKISTRIGLPVLLVFLGVGMLAGSDVLGLIVFSDYQAASDFANIALIFILFDSGFNTKKSNLKKYSGPSLTLATAGIIITALCLGVLIHFLLRLDWLLSLLIGSIISSTDAAAVMTIMREKPVKAHVSSTLEIESAANDPMAILLTVFMINLVQNTGTASAASYAGFTLNLLWQFGGGILTAFVLSRAAIWLFNHFGSENQSMFYVMYVGVVLTIYSSAAVIGANGTIAVFFAGYWMGNTDFVFRRGLSHFISGLSSFANMFVFLLLGLLVFPKSMIQVWHHGIILALALIFVARPLTVFLCTAPFRFTAKDRVFISWGGLKGAVPIILATYPAAYGLDPDGMIFNIVFFVVLFSCSLQGTTLSSLAKKLNLSVPPKTHSPYSLELFALDKTDFDVIDLEIHPESPWNGRRLKDLALPEDIVVSSMVRNGKIMSPRGNTMIQNKDILFLMGTPERIHEAASSGGAEIPSEKESDPELHGENPEAENTGSPEGGPDGADSSTQTD</sequence>
<comment type="subcellular location">
    <subcellularLocation>
        <location evidence="1">Cell membrane</location>
        <topology evidence="1">Multi-pass membrane protein</topology>
    </subcellularLocation>
</comment>
<accession>A0A9D9HEA8</accession>
<dbReference type="PANTHER" id="PTHR32507">
    <property type="entry name" value="NA(+)/H(+) ANTIPORTER 1"/>
    <property type="match status" value="1"/>
</dbReference>
<feature type="transmembrane region" description="Helical" evidence="11">
    <location>
        <begin position="190"/>
        <end position="212"/>
    </location>
</feature>
<dbReference type="SUPFAM" id="SSF116726">
    <property type="entry name" value="TrkA C-terminal domain-like"/>
    <property type="match status" value="1"/>
</dbReference>
<dbReference type="Pfam" id="PF02080">
    <property type="entry name" value="TrkA_C"/>
    <property type="match status" value="1"/>
</dbReference>
<evidence type="ECO:0000256" key="3">
    <source>
        <dbReference type="ARBA" id="ARBA00022449"/>
    </source>
</evidence>
<keyword evidence="9 11" id="KW-0472">Membrane</keyword>
<dbReference type="AlphaFoldDB" id="A0A9D9HEA8"/>
<feature type="transmembrane region" description="Helical" evidence="11">
    <location>
        <begin position="303"/>
        <end position="327"/>
    </location>
</feature>
<feature type="transmembrane region" description="Helical" evidence="11">
    <location>
        <begin position="161"/>
        <end position="184"/>
    </location>
</feature>
<keyword evidence="5" id="KW-0633">Potassium transport</keyword>
<dbReference type="Proteomes" id="UP000823616">
    <property type="component" value="Unassembled WGS sequence"/>
</dbReference>